<dbReference type="AlphaFoldDB" id="A0A915N0L8"/>
<accession>A0A915N0L8</accession>
<dbReference type="WBParaSite" id="scaffold593_cov153.g1403">
    <property type="protein sequence ID" value="scaffold593_cov153.g1403"/>
    <property type="gene ID" value="scaffold593_cov153.g1403"/>
</dbReference>
<organism evidence="1 2">
    <name type="scientific">Meloidogyne javanica</name>
    <name type="common">Root-knot nematode worm</name>
    <dbReference type="NCBI Taxonomy" id="6303"/>
    <lineage>
        <taxon>Eukaryota</taxon>
        <taxon>Metazoa</taxon>
        <taxon>Ecdysozoa</taxon>
        <taxon>Nematoda</taxon>
        <taxon>Chromadorea</taxon>
        <taxon>Rhabditida</taxon>
        <taxon>Tylenchina</taxon>
        <taxon>Tylenchomorpha</taxon>
        <taxon>Tylenchoidea</taxon>
        <taxon>Meloidogynidae</taxon>
        <taxon>Meloidogyninae</taxon>
        <taxon>Meloidogyne</taxon>
        <taxon>Meloidogyne incognita group</taxon>
    </lineage>
</organism>
<sequence>MITGMLVGLHVGIEENPDTEGQWEEEYEGEIQEEGEWEGDYECEAQVEHQYTEREGDIVPSSSHGETSYHYGAWDEDIHQNQPYQRGEATEWENQPSSSQTYYNTWDDDTTAQAKLEEGIKFLKEYKIAKKNKKYFTEFDFEQAKENACECTYGIYQLCEQGGPVDCYSIKAVLSMMAVDIFVTAIQVDGFDFLLGKWPFHIYKYEGGANQQGQQQIP</sequence>
<protein>
    <submittedName>
        <fullName evidence="2">Uncharacterized protein</fullName>
    </submittedName>
</protein>
<proteinExistence type="predicted"/>
<evidence type="ECO:0000313" key="1">
    <source>
        <dbReference type="Proteomes" id="UP000887561"/>
    </source>
</evidence>
<evidence type="ECO:0000313" key="2">
    <source>
        <dbReference type="WBParaSite" id="scaffold593_cov153.g1403"/>
    </source>
</evidence>
<reference evidence="2" key="1">
    <citation type="submission" date="2022-11" db="UniProtKB">
        <authorList>
            <consortium name="WormBaseParasite"/>
        </authorList>
    </citation>
    <scope>IDENTIFICATION</scope>
</reference>
<dbReference type="Proteomes" id="UP000887561">
    <property type="component" value="Unplaced"/>
</dbReference>
<keyword evidence="1" id="KW-1185">Reference proteome</keyword>
<name>A0A915N0L8_MELJA</name>